<dbReference type="InterPro" id="IPR013249">
    <property type="entry name" value="RNA_pol_sigma70_r4_t2"/>
</dbReference>
<dbReference type="NCBIfam" id="TIGR02937">
    <property type="entry name" value="sigma70-ECF"/>
    <property type="match status" value="1"/>
</dbReference>
<organism evidence="7 8">
    <name type="scientific">Parabacteroides faecis</name>
    <dbReference type="NCBI Taxonomy" id="1217282"/>
    <lineage>
        <taxon>Bacteria</taxon>
        <taxon>Pseudomonadati</taxon>
        <taxon>Bacteroidota</taxon>
        <taxon>Bacteroidia</taxon>
        <taxon>Bacteroidales</taxon>
        <taxon>Tannerellaceae</taxon>
        <taxon>Parabacteroides</taxon>
    </lineage>
</organism>
<dbReference type="Gene3D" id="1.10.10.10">
    <property type="entry name" value="Winged helix-like DNA-binding domain superfamily/Winged helix DNA-binding domain"/>
    <property type="match status" value="1"/>
</dbReference>
<evidence type="ECO:0000259" key="5">
    <source>
        <dbReference type="Pfam" id="PF04542"/>
    </source>
</evidence>
<evidence type="ECO:0000259" key="6">
    <source>
        <dbReference type="Pfam" id="PF08281"/>
    </source>
</evidence>
<dbReference type="InterPro" id="IPR007627">
    <property type="entry name" value="RNA_pol_sigma70_r2"/>
</dbReference>
<comment type="similarity">
    <text evidence="1">Belongs to the sigma-70 factor family. ECF subfamily.</text>
</comment>
<reference evidence="7 8" key="1">
    <citation type="submission" date="2020-08" db="EMBL/GenBank/DDBJ databases">
        <title>Genomic Encyclopedia of Type Strains, Phase IV (KMG-IV): sequencing the most valuable type-strain genomes for metagenomic binning, comparative biology and taxonomic classification.</title>
        <authorList>
            <person name="Goeker M."/>
        </authorList>
    </citation>
    <scope>NUCLEOTIDE SEQUENCE [LARGE SCALE GENOMIC DNA]</scope>
    <source>
        <strain evidence="7 8">DSM 102983</strain>
    </source>
</reference>
<keyword evidence="2" id="KW-0805">Transcription regulation</keyword>
<evidence type="ECO:0000256" key="2">
    <source>
        <dbReference type="ARBA" id="ARBA00023015"/>
    </source>
</evidence>
<accession>A0ABR6KFW2</accession>
<dbReference type="InterPro" id="IPR039425">
    <property type="entry name" value="RNA_pol_sigma-70-like"/>
</dbReference>
<dbReference type="PANTHER" id="PTHR43133">
    <property type="entry name" value="RNA POLYMERASE ECF-TYPE SIGMA FACTO"/>
    <property type="match status" value="1"/>
</dbReference>
<dbReference type="Pfam" id="PF08281">
    <property type="entry name" value="Sigma70_r4_2"/>
    <property type="match status" value="1"/>
</dbReference>
<dbReference type="InterPro" id="IPR014284">
    <property type="entry name" value="RNA_pol_sigma-70_dom"/>
</dbReference>
<keyword evidence="4" id="KW-0804">Transcription</keyword>
<keyword evidence="8" id="KW-1185">Reference proteome</keyword>
<dbReference type="InterPro" id="IPR013325">
    <property type="entry name" value="RNA_pol_sigma_r2"/>
</dbReference>
<dbReference type="RefSeq" id="WP_122355490.1">
    <property type="nucleotide sequence ID" value="NZ_BMPB01000006.1"/>
</dbReference>
<comment type="caution">
    <text evidence="7">The sequence shown here is derived from an EMBL/GenBank/DDBJ whole genome shotgun (WGS) entry which is preliminary data.</text>
</comment>
<evidence type="ECO:0000313" key="7">
    <source>
        <dbReference type="EMBL" id="MBB4620394.1"/>
    </source>
</evidence>
<dbReference type="EMBL" id="JACHOC010000001">
    <property type="protein sequence ID" value="MBB4620394.1"/>
    <property type="molecule type" value="Genomic_DNA"/>
</dbReference>
<dbReference type="Pfam" id="PF04542">
    <property type="entry name" value="Sigma70_r2"/>
    <property type="match status" value="1"/>
</dbReference>
<protein>
    <submittedName>
        <fullName evidence="7">RNA polymerase sigma factor (Sigma-70 family)</fullName>
    </submittedName>
</protein>
<evidence type="ECO:0000256" key="3">
    <source>
        <dbReference type="ARBA" id="ARBA00023082"/>
    </source>
</evidence>
<gene>
    <name evidence="7" type="ORF">GGQ57_000268</name>
</gene>
<dbReference type="Proteomes" id="UP000533637">
    <property type="component" value="Unassembled WGS sequence"/>
</dbReference>
<name>A0ABR6KFW2_9BACT</name>
<feature type="domain" description="RNA polymerase sigma-70 region 2" evidence="5">
    <location>
        <begin position="21"/>
        <end position="87"/>
    </location>
</feature>
<evidence type="ECO:0000313" key="8">
    <source>
        <dbReference type="Proteomes" id="UP000533637"/>
    </source>
</evidence>
<dbReference type="SUPFAM" id="SSF88659">
    <property type="entry name" value="Sigma3 and sigma4 domains of RNA polymerase sigma factors"/>
    <property type="match status" value="1"/>
</dbReference>
<feature type="domain" description="RNA polymerase sigma factor 70 region 4 type 2" evidence="6">
    <location>
        <begin position="129"/>
        <end position="169"/>
    </location>
</feature>
<evidence type="ECO:0000256" key="4">
    <source>
        <dbReference type="ARBA" id="ARBA00023163"/>
    </source>
</evidence>
<dbReference type="SUPFAM" id="SSF88946">
    <property type="entry name" value="Sigma2 domain of RNA polymerase sigma factors"/>
    <property type="match status" value="1"/>
</dbReference>
<sequence>MKEISTNTSANSERDIRIADIFRKYQAQLKGFIAKRVSSKEDSEDILQNVFYQFMKSDQEDNPIEQIAAWLYSVARNQIIDRSRKHREEEMPYLSNNEDDGTFLKELSELMPDEDQSPEMDFIRSTVWEELENALLELPGEQRTVFELTELEGIPFKEIAESTGIPVNTLISRKRYAILFLRKRLYSLYEDIL</sequence>
<dbReference type="Gene3D" id="1.10.1740.10">
    <property type="match status" value="1"/>
</dbReference>
<keyword evidence="3" id="KW-0731">Sigma factor</keyword>
<dbReference type="PANTHER" id="PTHR43133:SF63">
    <property type="entry name" value="RNA POLYMERASE SIGMA FACTOR FECI-RELATED"/>
    <property type="match status" value="1"/>
</dbReference>
<evidence type="ECO:0000256" key="1">
    <source>
        <dbReference type="ARBA" id="ARBA00010641"/>
    </source>
</evidence>
<dbReference type="InterPro" id="IPR013324">
    <property type="entry name" value="RNA_pol_sigma_r3/r4-like"/>
</dbReference>
<dbReference type="InterPro" id="IPR036388">
    <property type="entry name" value="WH-like_DNA-bd_sf"/>
</dbReference>
<proteinExistence type="inferred from homology"/>